<sequence>MTTANASTGAYRHDLDGLRGLAIALVVVFHVFDGRVSGGVDVFLLLSGFFFLGSQMRNADRGDRSINVWHSLWRTIRRLLPSLIVVVAATTAGVLAFAPALINGEIAAQLPASLLYVQNIVLADQGADYAAASAQVSPLQHLWSMSVQGQFYLFGILIVSTIAFVLRATHARPRVATVMAPLLVAATVASFWYATVLHGQDQGQNYYSTWSRMWELAAGGLLALAVARFATPRLIAPVLPVLGVAMIVSTGFLFDGAAEFPGPWTLWPLGGAALVILGGGAGFMSRFLESGFMTTLGDLAYALYLWHWPLLIISMSALGLDEVDAGIGTAVIAASLGLAWLTHRFVEKPLMQKAPRPLVGERRLRAGLRSLATGPGAARAVAAVVLVAMYGSLLGLGQEYTRRAEASAATRLDPISYPGALALSDGYPVPRGLEPKPAPEYVGDAYPITAEDGCMTYSDEEPTHMADGKRFGPGAGQPCVYGDPHGERTMFLIGSSHSEQWSTVLDRIARDRGWRLIPVTRQGCVITLDTPLHGSDDDCIEWSKNVLGRIAFERPDLVVTTSTRARGDWGEGADELAPGMAAAFRFLDDEGIPLVGLRSNPWLVDDDGTPTNAPECLAERKVNWRDDADAAEAAKACGIARDEGLADRDPAARLLDGFDHGWSIDMSDAICLPDHCPAVVGNIIVYRDSNHLSVAYADSLQPLLARELEPIFDELERR</sequence>
<keyword evidence="1" id="KW-1133">Transmembrane helix</keyword>
<dbReference type="Pfam" id="PF01757">
    <property type="entry name" value="Acyl_transf_3"/>
    <property type="match status" value="1"/>
</dbReference>
<dbReference type="eggNOG" id="COG1835">
    <property type="taxonomic scope" value="Bacteria"/>
</dbReference>
<dbReference type="Proteomes" id="UP000029548">
    <property type="component" value="Unassembled WGS sequence"/>
</dbReference>
<dbReference type="AlphaFoldDB" id="A0A095ZFZ0"/>
<feature type="transmembrane region" description="Helical" evidence="1">
    <location>
        <begin position="299"/>
        <end position="320"/>
    </location>
</feature>
<feature type="domain" description="Acyltransferase 3" evidence="2">
    <location>
        <begin position="13"/>
        <end position="343"/>
    </location>
</feature>
<reference evidence="4 5" key="1">
    <citation type="submission" date="2014-07" db="EMBL/GenBank/DDBJ databases">
        <authorList>
            <person name="McCorrison J."/>
            <person name="Sanka R."/>
            <person name="Torralba M."/>
            <person name="Gillis M."/>
            <person name="Haft D.H."/>
            <person name="Methe B."/>
            <person name="Sutton G."/>
            <person name="Nelson K.E."/>
        </authorList>
    </citation>
    <scope>NUCLEOTIDE SEQUENCE [LARGE SCALE GENOMIC DNA]</scope>
    <source>
        <strain evidence="4 5">DNF00450</strain>
    </source>
</reference>
<dbReference type="PANTHER" id="PTHR23028">
    <property type="entry name" value="ACETYLTRANSFERASE"/>
    <property type="match status" value="1"/>
</dbReference>
<comment type="caution">
    <text evidence="4">The sequence shown here is derived from an EMBL/GenBank/DDBJ whole genome shotgun (WGS) entry which is preliminary data.</text>
</comment>
<dbReference type="GO" id="GO:0009103">
    <property type="term" value="P:lipopolysaccharide biosynthetic process"/>
    <property type="evidence" value="ECO:0007669"/>
    <property type="project" value="TreeGrafter"/>
</dbReference>
<feature type="transmembrane region" description="Helical" evidence="1">
    <location>
        <begin position="367"/>
        <end position="393"/>
    </location>
</feature>
<name>A0A095ZFZ0_9CORY</name>
<feature type="transmembrane region" description="Helical" evidence="1">
    <location>
        <begin position="234"/>
        <end position="254"/>
    </location>
</feature>
<dbReference type="InterPro" id="IPR002656">
    <property type="entry name" value="Acyl_transf_3_dom"/>
</dbReference>
<feature type="transmembrane region" description="Helical" evidence="1">
    <location>
        <begin position="175"/>
        <end position="194"/>
    </location>
</feature>
<dbReference type="EMBL" id="JRNE01000037">
    <property type="protein sequence ID" value="KGF17587.1"/>
    <property type="molecule type" value="Genomic_DNA"/>
</dbReference>
<keyword evidence="1" id="KW-0472">Membrane</keyword>
<dbReference type="GO" id="GO:0016747">
    <property type="term" value="F:acyltransferase activity, transferring groups other than amino-acyl groups"/>
    <property type="evidence" value="ECO:0007669"/>
    <property type="project" value="InterPro"/>
</dbReference>
<feature type="transmembrane region" description="Helical" evidence="1">
    <location>
        <begin position="151"/>
        <end position="168"/>
    </location>
</feature>
<proteinExistence type="predicted"/>
<protein>
    <recommendedName>
        <fullName evidence="6">Acyltransferase</fullName>
    </recommendedName>
</protein>
<dbReference type="Pfam" id="PF19040">
    <property type="entry name" value="SGNH"/>
    <property type="match status" value="1"/>
</dbReference>
<evidence type="ECO:0000259" key="3">
    <source>
        <dbReference type="Pfam" id="PF19040"/>
    </source>
</evidence>
<evidence type="ECO:0000313" key="4">
    <source>
        <dbReference type="EMBL" id="KGF17587.1"/>
    </source>
</evidence>
<dbReference type="RefSeq" id="WP_035120798.1">
    <property type="nucleotide sequence ID" value="NZ_JRNE01000037.1"/>
</dbReference>
<keyword evidence="1" id="KW-0812">Transmembrane</keyword>
<dbReference type="InterPro" id="IPR043968">
    <property type="entry name" value="SGNH"/>
</dbReference>
<dbReference type="InterPro" id="IPR050879">
    <property type="entry name" value="Acyltransferase_3"/>
</dbReference>
<feature type="transmembrane region" description="Helical" evidence="1">
    <location>
        <begin position="266"/>
        <end position="287"/>
    </location>
</feature>
<dbReference type="PANTHER" id="PTHR23028:SF53">
    <property type="entry name" value="ACYL_TRANSF_3 DOMAIN-CONTAINING PROTEIN"/>
    <property type="match status" value="1"/>
</dbReference>
<evidence type="ECO:0000313" key="5">
    <source>
        <dbReference type="Proteomes" id="UP000029548"/>
    </source>
</evidence>
<feature type="transmembrane region" description="Helical" evidence="1">
    <location>
        <begin position="79"/>
        <end position="102"/>
    </location>
</feature>
<feature type="transmembrane region" description="Helical" evidence="1">
    <location>
        <begin position="20"/>
        <end position="52"/>
    </location>
</feature>
<organism evidence="4 5">
    <name type="scientific">Corynebacterium freneyi DNF00450</name>
    <dbReference type="NCBI Taxonomy" id="1287475"/>
    <lineage>
        <taxon>Bacteria</taxon>
        <taxon>Bacillati</taxon>
        <taxon>Actinomycetota</taxon>
        <taxon>Actinomycetes</taxon>
        <taxon>Mycobacteriales</taxon>
        <taxon>Corynebacteriaceae</taxon>
        <taxon>Corynebacterium</taxon>
    </lineage>
</organism>
<accession>A0A095ZFZ0</accession>
<gene>
    <name evidence="4" type="ORF">HMPREF1650_03250</name>
</gene>
<dbReference type="GO" id="GO:0016020">
    <property type="term" value="C:membrane"/>
    <property type="evidence" value="ECO:0007669"/>
    <property type="project" value="TreeGrafter"/>
</dbReference>
<feature type="transmembrane region" description="Helical" evidence="1">
    <location>
        <begin position="206"/>
        <end position="227"/>
    </location>
</feature>
<feature type="transmembrane region" description="Helical" evidence="1">
    <location>
        <begin position="326"/>
        <end position="346"/>
    </location>
</feature>
<feature type="domain" description="SGNH" evidence="3">
    <location>
        <begin position="474"/>
        <end position="705"/>
    </location>
</feature>
<evidence type="ECO:0000259" key="2">
    <source>
        <dbReference type="Pfam" id="PF01757"/>
    </source>
</evidence>
<evidence type="ECO:0000256" key="1">
    <source>
        <dbReference type="SAM" id="Phobius"/>
    </source>
</evidence>
<evidence type="ECO:0008006" key="6">
    <source>
        <dbReference type="Google" id="ProtNLM"/>
    </source>
</evidence>